<dbReference type="GO" id="GO:0005737">
    <property type="term" value="C:cytoplasm"/>
    <property type="evidence" value="ECO:0007669"/>
    <property type="project" value="TreeGrafter"/>
</dbReference>
<gene>
    <name evidence="1" type="ORF">E1269_08575</name>
</gene>
<proteinExistence type="predicted"/>
<accession>A0A4V6PFP8</accession>
<dbReference type="Gene3D" id="3.40.50.1240">
    <property type="entry name" value="Phosphoglycerate mutase-like"/>
    <property type="match status" value="1"/>
</dbReference>
<comment type="caution">
    <text evidence="1">The sequence shown here is derived from an EMBL/GenBank/DDBJ whole genome shotgun (WGS) entry which is preliminary data.</text>
</comment>
<dbReference type="InterPro" id="IPR050275">
    <property type="entry name" value="PGM_Phosphatase"/>
</dbReference>
<organism evidence="1 2">
    <name type="scientific">Jiangella asiatica</name>
    <dbReference type="NCBI Taxonomy" id="2530372"/>
    <lineage>
        <taxon>Bacteria</taxon>
        <taxon>Bacillati</taxon>
        <taxon>Actinomycetota</taxon>
        <taxon>Actinomycetes</taxon>
        <taxon>Jiangellales</taxon>
        <taxon>Jiangellaceae</taxon>
        <taxon>Jiangella</taxon>
    </lineage>
</organism>
<protein>
    <recommendedName>
        <fullName evidence="3">Histidine phosphatase family protein</fullName>
    </recommendedName>
</protein>
<dbReference type="PANTHER" id="PTHR48100">
    <property type="entry name" value="BROAD-SPECIFICITY PHOSPHATASE YOR283W-RELATED"/>
    <property type="match status" value="1"/>
</dbReference>
<dbReference type="OrthoDB" id="5241674at2"/>
<dbReference type="SUPFAM" id="SSF53254">
    <property type="entry name" value="Phosphoglycerate mutase-like"/>
    <property type="match status" value="1"/>
</dbReference>
<dbReference type="Proteomes" id="UP000294739">
    <property type="component" value="Unassembled WGS sequence"/>
</dbReference>
<dbReference type="PANTHER" id="PTHR48100:SF1">
    <property type="entry name" value="HISTIDINE PHOSPHATASE FAMILY PROTEIN-RELATED"/>
    <property type="match status" value="1"/>
</dbReference>
<dbReference type="AlphaFoldDB" id="A0A4V6PFP8"/>
<dbReference type="SMART" id="SM00855">
    <property type="entry name" value="PGAM"/>
    <property type="match status" value="1"/>
</dbReference>
<dbReference type="Pfam" id="PF00300">
    <property type="entry name" value="His_Phos_1"/>
    <property type="match status" value="1"/>
</dbReference>
<dbReference type="InterPro" id="IPR013078">
    <property type="entry name" value="His_Pase_superF_clade-1"/>
</dbReference>
<dbReference type="CDD" id="cd07067">
    <property type="entry name" value="HP_PGM_like"/>
    <property type="match status" value="1"/>
</dbReference>
<evidence type="ECO:0000313" key="1">
    <source>
        <dbReference type="EMBL" id="TDE11808.1"/>
    </source>
</evidence>
<dbReference type="InterPro" id="IPR029033">
    <property type="entry name" value="His_PPase_superfam"/>
</dbReference>
<evidence type="ECO:0000313" key="2">
    <source>
        <dbReference type="Proteomes" id="UP000294739"/>
    </source>
</evidence>
<dbReference type="InParanoid" id="A0A4V6PFP8"/>
<dbReference type="EMBL" id="SMKZ01000009">
    <property type="protein sequence ID" value="TDE11808.1"/>
    <property type="molecule type" value="Genomic_DNA"/>
</dbReference>
<evidence type="ECO:0008006" key="3">
    <source>
        <dbReference type="Google" id="ProtNLM"/>
    </source>
</evidence>
<name>A0A4V6PFP8_9ACTN</name>
<sequence>MPTFYLVQHGDKQRTPGDPGLTELGRAQAARTGRWLRHNAELTACYSSPFCRARETAEAVAAATSMRVQVDPRLRERMNWDGSRPLAAFLADWATATGDRDHVPRDGDSSRRAGDRLRGFLVDHLGLAGGVAVVTHGGVTVDLLRTLVGDDQLPTRLLTDGVPSCALTVLDGLSVVEIASVDHLATHD</sequence>
<dbReference type="GO" id="GO:0016791">
    <property type="term" value="F:phosphatase activity"/>
    <property type="evidence" value="ECO:0007669"/>
    <property type="project" value="TreeGrafter"/>
</dbReference>
<keyword evidence="2" id="KW-1185">Reference proteome</keyword>
<dbReference type="RefSeq" id="WP_131893389.1">
    <property type="nucleotide sequence ID" value="NZ_SMKZ01000009.1"/>
</dbReference>
<reference evidence="1 2" key="1">
    <citation type="submission" date="2019-03" db="EMBL/GenBank/DDBJ databases">
        <title>Draft genome sequences of novel Actinobacteria.</title>
        <authorList>
            <person name="Sahin N."/>
            <person name="Ay H."/>
            <person name="Saygin H."/>
        </authorList>
    </citation>
    <scope>NUCLEOTIDE SEQUENCE [LARGE SCALE GENOMIC DNA]</scope>
    <source>
        <strain evidence="1 2">5K138</strain>
    </source>
</reference>